<protein>
    <submittedName>
        <fullName evidence="2">Genomic island protein</fullName>
    </submittedName>
</protein>
<name>A0A1S8DCJ9_9GAMM</name>
<evidence type="ECO:0000313" key="3">
    <source>
        <dbReference type="Proteomes" id="UP000242847"/>
    </source>
</evidence>
<comment type="caution">
    <text evidence="2">The sequence shown here is derived from an EMBL/GenBank/DDBJ whole genome shotgun (WGS) entry which is preliminary data.</text>
</comment>
<sequence length="707" mass="79396">MERDERAVARRNWHRYEYGRERGHREFCKIARVNEGMYLGGGLQWSEEDRQALLEAGKPCFEFNQILPKVNAALGYQIANRMDIAFKPRNGQATDDVAGTLSKVAMQVGDNVDLHWKETQVYADGLIQQRGYFEIKVDYEDSLLGEISVEALDPMDVIPDPDAKSYDPDSWSDVVVLRWMTYDEIEANYGEEARAKLEVEAPDEEDFGDDFDDEERNRFGDSTNIGVDRLGEMTVGDGCKRVRVVDRQYWRMERAECIVTDTGDIRPVEGMPEQRIADIIAAGGFRTKRRIRRVRWTVSTMNHILHDDWSPFNHFTIVPFFPFFRRGLTRGLVDNAVGPQQMLNKSLSQYLHTINTTANSGWITWAGTINNMRPDELEERGAESGLHIEMKAKTPQEQMPRKIQPNQIPQGLDRIVDRSAMLLEQATGINEAMMGQRGPETSGIAIQSRQFAAQQQLSVPLDNLARTRHLLAGRMLEIIQSFYDEPRILRITETDDRGRPITQSLPVNMPFEDGSGIFNNLTLGEYDVVVTEQPMQITFENSQFVQVMEMMEKGAPIPWPFVLRYSNLAHKQEMIDAMERQAQEKPDPLLEAKVMLLRAQTLTEASKKDKTASEAVNKAVEALYSAMQAAGVVAQNPAVAPLADEMLASAGFEDKNGAPVVDSYGATAEFAPAAGSVPTNTDPLTPANPAVGVTRGIRTPETDGAMQ</sequence>
<gene>
    <name evidence="2" type="ORF">BXT89_14450</name>
</gene>
<dbReference type="InterPro" id="IPR032427">
    <property type="entry name" value="P22_portal"/>
</dbReference>
<dbReference type="AlphaFoldDB" id="A0A1S8DCJ9"/>
<reference evidence="2 3" key="1">
    <citation type="submission" date="2017-01" db="EMBL/GenBank/DDBJ databases">
        <title>Draft genome sequence of Pseudomonas pachastrellae type strain CCUG 46540T from a deep sea.</title>
        <authorList>
            <person name="Gomila M."/>
            <person name="Mulet M."/>
            <person name="Lalucat J."/>
            <person name="Garcia-Valdes E."/>
        </authorList>
    </citation>
    <scope>NUCLEOTIDE SEQUENCE [LARGE SCALE GENOMIC DNA]</scope>
    <source>
        <strain evidence="2 3">CCUG 46540</strain>
    </source>
</reference>
<dbReference type="Pfam" id="PF16510">
    <property type="entry name" value="P22_portal"/>
    <property type="match status" value="1"/>
</dbReference>
<keyword evidence="3" id="KW-1185">Reference proteome</keyword>
<evidence type="ECO:0000313" key="2">
    <source>
        <dbReference type="EMBL" id="ONM43165.1"/>
    </source>
</evidence>
<proteinExistence type="predicted"/>
<dbReference type="OrthoDB" id="6191383at2"/>
<feature type="region of interest" description="Disordered" evidence="1">
    <location>
        <begin position="675"/>
        <end position="707"/>
    </location>
</feature>
<organism evidence="2 3">
    <name type="scientific">Halopseudomonas pachastrellae</name>
    <dbReference type="NCBI Taxonomy" id="254161"/>
    <lineage>
        <taxon>Bacteria</taxon>
        <taxon>Pseudomonadati</taxon>
        <taxon>Pseudomonadota</taxon>
        <taxon>Gammaproteobacteria</taxon>
        <taxon>Pseudomonadales</taxon>
        <taxon>Pseudomonadaceae</taxon>
        <taxon>Halopseudomonas</taxon>
    </lineage>
</organism>
<dbReference type="Proteomes" id="UP000242847">
    <property type="component" value="Unassembled WGS sequence"/>
</dbReference>
<accession>A0A1S8DCJ9</accession>
<dbReference type="STRING" id="254161.SAMN05216256_101112"/>
<evidence type="ECO:0000256" key="1">
    <source>
        <dbReference type="SAM" id="MobiDB-lite"/>
    </source>
</evidence>
<dbReference type="EMBL" id="MUBC01000035">
    <property type="protein sequence ID" value="ONM43165.1"/>
    <property type="molecule type" value="Genomic_DNA"/>
</dbReference>